<dbReference type="RefSeq" id="XP_003647015.1">
    <property type="nucleotide sequence ID" value="XM_003646967.1"/>
</dbReference>
<dbReference type="GO" id="GO:0005085">
    <property type="term" value="F:guanyl-nucleotide exchange factor activity"/>
    <property type="evidence" value="ECO:0007669"/>
    <property type="project" value="InterPro"/>
</dbReference>
<dbReference type="Proteomes" id="UP000006790">
    <property type="component" value="Chromosome 5"/>
</dbReference>
<dbReference type="InterPro" id="IPR035999">
    <property type="entry name" value="Sec7_dom_sf"/>
</dbReference>
<dbReference type="SMART" id="SM00233">
    <property type="entry name" value="PH"/>
    <property type="match status" value="1"/>
</dbReference>
<dbReference type="PROSITE" id="PS50190">
    <property type="entry name" value="SEC7"/>
    <property type="match status" value="1"/>
</dbReference>
<evidence type="ECO:0000259" key="1">
    <source>
        <dbReference type="PROSITE" id="PS50190"/>
    </source>
</evidence>
<dbReference type="SUPFAM" id="SSF48425">
    <property type="entry name" value="Sec7 domain"/>
    <property type="match status" value="1"/>
</dbReference>
<dbReference type="KEGG" id="erc:Ecym_5447"/>
<dbReference type="InterPro" id="IPR023394">
    <property type="entry name" value="Sec7_C_sf"/>
</dbReference>
<dbReference type="AlphaFoldDB" id="I6NDQ6"/>
<name>I6NDQ6_ERECY</name>
<organism evidence="2 3">
    <name type="scientific">Eremothecium cymbalariae (strain CBS 270.75 / DBVPG 7215 / KCTC 17166 / NRRL Y-17582)</name>
    <name type="common">Yeast</name>
    <dbReference type="NCBI Taxonomy" id="931890"/>
    <lineage>
        <taxon>Eukaryota</taxon>
        <taxon>Fungi</taxon>
        <taxon>Dikarya</taxon>
        <taxon>Ascomycota</taxon>
        <taxon>Saccharomycotina</taxon>
        <taxon>Saccharomycetes</taxon>
        <taxon>Saccharomycetales</taxon>
        <taxon>Saccharomycetaceae</taxon>
        <taxon>Eremothecium</taxon>
    </lineage>
</organism>
<reference evidence="2 3" key="1">
    <citation type="journal article" date="2011" name="G3 (Bethesda)">
        <title>Genome evolution in the Eremothecium clade of the Saccharomyces complex revealed by comparative genomics.</title>
        <authorList>
            <person name="Wendland J."/>
            <person name="Walther A."/>
        </authorList>
    </citation>
    <scope>NUCLEOTIDE SEQUENCE [LARGE SCALE GENOMIC DNA]</scope>
    <source>
        <strain evidence="3">CBS 270.75 / DBVPG 7215 / KCTC 17166 / NRRL Y-17582</strain>
    </source>
</reference>
<accession>I6NDQ6</accession>
<dbReference type="GO" id="GO:0032012">
    <property type="term" value="P:regulation of ARF protein signal transduction"/>
    <property type="evidence" value="ECO:0007669"/>
    <property type="project" value="InterPro"/>
</dbReference>
<feature type="domain" description="SEC7" evidence="1">
    <location>
        <begin position="348"/>
        <end position="525"/>
    </location>
</feature>
<dbReference type="PANTHER" id="PTHR10663:SF405">
    <property type="entry name" value="ARF GUANINE NUCLEOTIDE EXCHANGE FACTOR SYT1"/>
    <property type="match status" value="1"/>
</dbReference>
<dbReference type="eggNOG" id="KOG0929">
    <property type="taxonomic scope" value="Eukaryota"/>
</dbReference>
<dbReference type="GeneID" id="11470833"/>
<dbReference type="PANTHER" id="PTHR10663">
    <property type="entry name" value="GUANYL-NUCLEOTIDE EXCHANGE FACTOR"/>
    <property type="match status" value="1"/>
</dbReference>
<dbReference type="InterPro" id="IPR011993">
    <property type="entry name" value="PH-like_dom_sf"/>
</dbReference>
<dbReference type="SUPFAM" id="SSF50729">
    <property type="entry name" value="PH domain-like"/>
    <property type="match status" value="1"/>
</dbReference>
<dbReference type="OMA" id="LYEIRRN"/>
<dbReference type="FunCoup" id="I6NDQ6">
    <property type="interactions" value="24"/>
</dbReference>
<dbReference type="InParanoid" id="I6NDQ6"/>
<protein>
    <recommendedName>
        <fullName evidence="1">SEC7 domain-containing protein</fullName>
    </recommendedName>
</protein>
<keyword evidence="3" id="KW-1185">Reference proteome</keyword>
<proteinExistence type="predicted"/>
<evidence type="ECO:0000313" key="2">
    <source>
        <dbReference type="EMBL" id="AET40198.1"/>
    </source>
</evidence>
<dbReference type="OrthoDB" id="430364at2759"/>
<evidence type="ECO:0000313" key="3">
    <source>
        <dbReference type="Proteomes" id="UP000006790"/>
    </source>
</evidence>
<dbReference type="HOGENOM" id="CLU_008280_0_0_1"/>
<dbReference type="EMBL" id="CP002501">
    <property type="protein sequence ID" value="AET40198.1"/>
    <property type="molecule type" value="Genomic_DNA"/>
</dbReference>
<dbReference type="SMART" id="SM00222">
    <property type="entry name" value="Sec7"/>
    <property type="match status" value="1"/>
</dbReference>
<dbReference type="Gene3D" id="1.10.1000.11">
    <property type="entry name" value="Arf Nucleotide-binding Site Opener,domain 2"/>
    <property type="match status" value="1"/>
</dbReference>
<dbReference type="Gene3D" id="2.30.29.30">
    <property type="entry name" value="Pleckstrin-homology domain (PH domain)/Phosphotyrosine-binding domain (PTB)"/>
    <property type="match status" value="1"/>
</dbReference>
<sequence>MNHSFTEILKGKLSIRRKSNVPSSYSSSLQPEAISNLKLPGSEPHLGSDAEFEELNSIQEEGSIISDQRSGGLRLDSRSCSFLAVYENSTRGAIDSQNVAKGKLRKLRNRVSSIPNFHLRNNASEKKVLDAPISISKSNKKKIFTTSWLHSVAHKDRRITSPIVPTINVTPEPPSNTLVRCKSRFLADTASEVQDFYGERTYRKRHPSQNSFDTDYMTKFQGSRFSSFAHPVRDNSLDYSLLSVETPIVTRVRSRTVDSTDNSLYNKSMDPIHRMRSNSSFSNVTNPSAKYVSQYRQPMTPLNLSTPRDSISSHGAAPVGAITSTHSLVKTKRSGSFAAVIGNIVSMRSSSVLVSRRPPVPLCLDCLDPPPSASEFSTEHEYIEELLSYGRYIATILCNDDDEFKLRCLHYYISTEFDFSNEPLDMSLRKLLLLLDLPKESQQIDRMMKCFSEVYFQQNEENIIWGDSENIFKFTFYLLLLHTDCFNSNNKNKMSKIDFVKMVHEDFKNIPKEIVKYFYENITSKEFPHVLLPPYLPSEDDLDHYSLQIFDGDDIFSPMSIIKTQYLLQRPELWVQKGKASSINFLNGSSYVSSTSSVIHILNDDIDPYYHIANDSVSTISLRVDMEKDGCLIPLIDILQEPKLELSCKSIATLTEIKGGYFQIPEHLTSTVIGIPFQPIESLKSNTAPEHRYLKIIHIGKLEEMMVKKFSLVNNNKRHSRKLHHAILTTSVFLLIDGSYSINPRIETDAASTVSNIIIECPPPSSILKVLDCNGLFATEQSCITAPPRDQKDNILHIHSSSRNYIFRCSSDADKSAWIQSINMVAAMSNCYVNIPSIADTIVAVPKWTLEERSSKLKVSLEEKKLKFEHILTVLRCCQNLVPTSSKTKSRLLNFVKQTQKRLEWAVYEIRRNQIYLGIIHNIMTVSNEAYIPSPYDQATIDDSFLFKNIQHKSPEKTACIK</sequence>
<dbReference type="STRING" id="931890.I6NDQ6"/>
<gene>
    <name evidence="2" type="ordered locus">Ecym_5447</name>
</gene>
<dbReference type="InterPro" id="IPR001849">
    <property type="entry name" value="PH_domain"/>
</dbReference>
<dbReference type="Pfam" id="PF01369">
    <property type="entry name" value="Sec7"/>
    <property type="match status" value="1"/>
</dbReference>
<dbReference type="InterPro" id="IPR000904">
    <property type="entry name" value="Sec7_dom"/>
</dbReference>